<evidence type="ECO:0000256" key="7">
    <source>
        <dbReference type="RuleBase" id="RU362029"/>
    </source>
</evidence>
<comment type="catalytic activity">
    <reaction evidence="7">
        <text>[glutaredoxin]-dithiol + arsenate + glutathione + H(+) = glutathionyl-S-S-[glutaredoxin] + arsenite + H2O</text>
        <dbReference type="Rhea" id="RHEA:22016"/>
        <dbReference type="Rhea" id="RHEA-COMP:10729"/>
        <dbReference type="Rhea" id="RHEA-COMP:17668"/>
        <dbReference type="ChEBI" id="CHEBI:15377"/>
        <dbReference type="ChEBI" id="CHEBI:15378"/>
        <dbReference type="ChEBI" id="CHEBI:29242"/>
        <dbReference type="ChEBI" id="CHEBI:29950"/>
        <dbReference type="ChEBI" id="CHEBI:48597"/>
        <dbReference type="ChEBI" id="CHEBI:57925"/>
        <dbReference type="ChEBI" id="CHEBI:146199"/>
        <dbReference type="EC" id="1.20.4.1"/>
    </reaction>
</comment>
<dbReference type="PATRIC" id="fig|1414851.3.peg.2044"/>
<evidence type="ECO:0000313" key="9">
    <source>
        <dbReference type="Proteomes" id="UP000018766"/>
    </source>
</evidence>
<keyword evidence="3 7" id="KW-0560">Oxidoreductase</keyword>
<dbReference type="PROSITE" id="PS51353">
    <property type="entry name" value="ARSC"/>
    <property type="match status" value="1"/>
</dbReference>
<dbReference type="EMBL" id="AYSV01000101">
    <property type="protein sequence ID" value="ETD68803.1"/>
    <property type="molecule type" value="Genomic_DNA"/>
</dbReference>
<evidence type="ECO:0000256" key="2">
    <source>
        <dbReference type="ARBA" id="ARBA00022849"/>
    </source>
</evidence>
<dbReference type="Proteomes" id="UP000018766">
    <property type="component" value="Unassembled WGS sequence"/>
</dbReference>
<evidence type="ECO:0000256" key="3">
    <source>
        <dbReference type="ARBA" id="ARBA00023002"/>
    </source>
</evidence>
<dbReference type="GO" id="GO:0008794">
    <property type="term" value="F:arsenate reductase (glutaredoxin) activity"/>
    <property type="evidence" value="ECO:0007669"/>
    <property type="project" value="UniProtKB-UniRule"/>
</dbReference>
<dbReference type="InterPro" id="IPR006659">
    <property type="entry name" value="Arsenate_reductase"/>
</dbReference>
<dbReference type="Pfam" id="PF03960">
    <property type="entry name" value="ArsC"/>
    <property type="match status" value="1"/>
</dbReference>
<protein>
    <recommendedName>
        <fullName evidence="5 7">Arsenate reductase</fullName>
        <ecNumber evidence="4 7">1.20.4.1</ecNumber>
    </recommendedName>
</protein>
<evidence type="ECO:0000256" key="5">
    <source>
        <dbReference type="ARBA" id="ARBA00039879"/>
    </source>
</evidence>
<dbReference type="RefSeq" id="WP_023952184.1">
    <property type="nucleotide sequence ID" value="NZ_AYSV01000101.1"/>
</dbReference>
<dbReference type="EC" id="1.20.4.1" evidence="4 7"/>
<keyword evidence="9" id="KW-1185">Reference proteome</keyword>
<evidence type="ECO:0000313" key="8">
    <source>
        <dbReference type="EMBL" id="ETD68803.1"/>
    </source>
</evidence>
<proteinExistence type="inferred from homology"/>
<evidence type="ECO:0000256" key="6">
    <source>
        <dbReference type="PROSITE-ProRule" id="PRU01282"/>
    </source>
</evidence>
<dbReference type="CDD" id="cd03034">
    <property type="entry name" value="ArsC_ArsC"/>
    <property type="match status" value="1"/>
</dbReference>
<dbReference type="NCBIfam" id="TIGR00014">
    <property type="entry name" value="arsC"/>
    <property type="match status" value="1"/>
</dbReference>
<evidence type="ECO:0000256" key="1">
    <source>
        <dbReference type="ARBA" id="ARBA00007198"/>
    </source>
</evidence>
<dbReference type="PANTHER" id="PTHR30041">
    <property type="entry name" value="ARSENATE REDUCTASE"/>
    <property type="match status" value="1"/>
</dbReference>
<dbReference type="OrthoDB" id="9790554at2"/>
<dbReference type="Gene3D" id="3.40.30.10">
    <property type="entry name" value="Glutaredoxin"/>
    <property type="match status" value="1"/>
</dbReference>
<sequence length="137" mass="15540">MHNVKIYHNPSCGTSRNTLALIRAIGIEPEIIEYLKSPPNSKELAHLLTAMKMSPRELLRKNVAPYEELNLDNRHLTDDELVVLMTENPLLINRPIVVTEKGVLLCRPSERVLEILPLQLKQVFYKEDGEAVHPLGA</sequence>
<dbReference type="GO" id="GO:0046685">
    <property type="term" value="P:response to arsenic-containing substance"/>
    <property type="evidence" value="ECO:0007669"/>
    <property type="project" value="UniProtKB-KW"/>
</dbReference>
<dbReference type="InterPro" id="IPR006660">
    <property type="entry name" value="Arsenate_reductase-like"/>
</dbReference>
<reference evidence="8 9" key="1">
    <citation type="submission" date="2013-11" db="EMBL/GenBank/DDBJ databases">
        <title>Genomic analysis of Pelistega sp. HM-7.</title>
        <authorList>
            <person name="Kumbhare S.V."/>
            <person name="Shetty S.A."/>
            <person name="Sharma O."/>
            <person name="Dhotre D.P."/>
        </authorList>
    </citation>
    <scope>NUCLEOTIDE SEQUENCE [LARGE SCALE GENOMIC DNA]</scope>
    <source>
        <strain evidence="8 9">HM-7</strain>
    </source>
</reference>
<dbReference type="AlphaFoldDB" id="V8FYL7"/>
<organism evidence="8 9">
    <name type="scientific">Pelistega indica</name>
    <dbReference type="NCBI Taxonomy" id="1414851"/>
    <lineage>
        <taxon>Bacteria</taxon>
        <taxon>Pseudomonadati</taxon>
        <taxon>Pseudomonadota</taxon>
        <taxon>Betaproteobacteria</taxon>
        <taxon>Burkholderiales</taxon>
        <taxon>Alcaligenaceae</taxon>
        <taxon>Pelistega</taxon>
    </lineage>
</organism>
<name>V8FYL7_9BURK</name>
<dbReference type="InterPro" id="IPR036249">
    <property type="entry name" value="Thioredoxin-like_sf"/>
</dbReference>
<dbReference type="PANTHER" id="PTHR30041:SF5">
    <property type="entry name" value="ARSENATE REDUCTASE-RELATED"/>
    <property type="match status" value="1"/>
</dbReference>
<evidence type="ECO:0000256" key="4">
    <source>
        <dbReference type="ARBA" id="ARBA00038969"/>
    </source>
</evidence>
<gene>
    <name evidence="8" type="ORF">V757_09820</name>
</gene>
<accession>V8FYL7</accession>
<comment type="caution">
    <text evidence="8">The sequence shown here is derived from an EMBL/GenBank/DDBJ whole genome shotgun (WGS) entry which is preliminary data.</text>
</comment>
<comment type="similarity">
    <text evidence="1 6 7">Belongs to the ArsC family.</text>
</comment>
<keyword evidence="2" id="KW-0059">Arsenical resistance</keyword>
<dbReference type="SUPFAM" id="SSF52833">
    <property type="entry name" value="Thioredoxin-like"/>
    <property type="match status" value="1"/>
</dbReference>